<keyword evidence="7" id="KW-1185">Reference proteome</keyword>
<proteinExistence type="inferred from homology"/>
<dbReference type="InterPro" id="IPR057326">
    <property type="entry name" value="KR_dom"/>
</dbReference>
<feature type="domain" description="Ketoreductase" evidence="5">
    <location>
        <begin position="6"/>
        <end position="188"/>
    </location>
</feature>
<name>A0AAJ0FLK5_9PEZI</name>
<keyword evidence="2" id="KW-0521">NADP</keyword>
<dbReference type="GO" id="GO:0005783">
    <property type="term" value="C:endoplasmic reticulum"/>
    <property type="evidence" value="ECO:0007669"/>
    <property type="project" value="TreeGrafter"/>
</dbReference>
<gene>
    <name evidence="6" type="ORF">QBC33DRAFT_174871</name>
</gene>
<dbReference type="PANTHER" id="PTHR44169:SF6">
    <property type="entry name" value="NADPH-DEPENDENT 1-ACYLDIHYDROXYACETONE PHOSPHATE REDUCTASE"/>
    <property type="match status" value="1"/>
</dbReference>
<sequence>MATKRKTILITGCSSGGIGAALARALANQGHHVFATARNTAKIPAELTELSNVSTLQLDVTSPTSVAHAASVVGEVTGQLQGVRGLDVLVNNAGFGYTMPILDIDIEEAQKVYDTNVWGPLRTIQTFSDLLIARKGRVVNVSSLSAVLNPPWYATYASSKAALTTLSETLRLELAPFGVSVVTIMLGTIATSFHTNEPTLVLPPTSRYAAALDAITTWSKGEAGPQRAPLEDAVKSLLPDIVGESKSGQTWRGPFSAIVRFASTWLPTFILDYQLSAGHGLDMVSESLKK</sequence>
<evidence type="ECO:0000313" key="6">
    <source>
        <dbReference type="EMBL" id="KAK1765195.1"/>
    </source>
</evidence>
<dbReference type="InterPro" id="IPR020904">
    <property type="entry name" value="Sc_DH/Rdtase_CS"/>
</dbReference>
<dbReference type="GO" id="GO:0019433">
    <property type="term" value="P:triglyceride catabolic process"/>
    <property type="evidence" value="ECO:0007669"/>
    <property type="project" value="TreeGrafter"/>
</dbReference>
<dbReference type="EMBL" id="MU839016">
    <property type="protein sequence ID" value="KAK1765195.1"/>
    <property type="molecule type" value="Genomic_DNA"/>
</dbReference>
<keyword evidence="3" id="KW-0560">Oxidoreductase</keyword>
<dbReference type="GO" id="GO:0000140">
    <property type="term" value="F:acylglycerone-phosphate reductase (NADP+) activity"/>
    <property type="evidence" value="ECO:0007669"/>
    <property type="project" value="TreeGrafter"/>
</dbReference>
<evidence type="ECO:0000259" key="5">
    <source>
        <dbReference type="SMART" id="SM00822"/>
    </source>
</evidence>
<comment type="similarity">
    <text evidence="1 4">Belongs to the short-chain dehydrogenases/reductases (SDR) family.</text>
</comment>
<dbReference type="PRINTS" id="PR00080">
    <property type="entry name" value="SDRFAMILY"/>
</dbReference>
<dbReference type="CDD" id="cd05374">
    <property type="entry name" value="17beta-HSD-like_SDR_c"/>
    <property type="match status" value="1"/>
</dbReference>
<dbReference type="InterPro" id="IPR002347">
    <property type="entry name" value="SDR_fam"/>
</dbReference>
<dbReference type="SUPFAM" id="SSF51735">
    <property type="entry name" value="NAD(P)-binding Rossmann-fold domains"/>
    <property type="match status" value="1"/>
</dbReference>
<dbReference type="GO" id="GO:0006654">
    <property type="term" value="P:phosphatidic acid biosynthetic process"/>
    <property type="evidence" value="ECO:0007669"/>
    <property type="project" value="TreeGrafter"/>
</dbReference>
<dbReference type="RefSeq" id="XP_060281408.1">
    <property type="nucleotide sequence ID" value="XM_060422376.1"/>
</dbReference>
<dbReference type="PRINTS" id="PR00081">
    <property type="entry name" value="GDHRDH"/>
</dbReference>
<dbReference type="Proteomes" id="UP001244011">
    <property type="component" value="Unassembled WGS sequence"/>
</dbReference>
<dbReference type="Gene3D" id="3.40.50.720">
    <property type="entry name" value="NAD(P)-binding Rossmann-like Domain"/>
    <property type="match status" value="1"/>
</dbReference>
<evidence type="ECO:0000256" key="4">
    <source>
        <dbReference type="RuleBase" id="RU000363"/>
    </source>
</evidence>
<evidence type="ECO:0000256" key="2">
    <source>
        <dbReference type="ARBA" id="ARBA00022857"/>
    </source>
</evidence>
<dbReference type="GO" id="GO:0004806">
    <property type="term" value="F:triacylglycerol lipase activity"/>
    <property type="evidence" value="ECO:0007669"/>
    <property type="project" value="TreeGrafter"/>
</dbReference>
<organism evidence="6 7">
    <name type="scientific">Phialemonium atrogriseum</name>
    <dbReference type="NCBI Taxonomy" id="1093897"/>
    <lineage>
        <taxon>Eukaryota</taxon>
        <taxon>Fungi</taxon>
        <taxon>Dikarya</taxon>
        <taxon>Ascomycota</taxon>
        <taxon>Pezizomycotina</taxon>
        <taxon>Sordariomycetes</taxon>
        <taxon>Sordariomycetidae</taxon>
        <taxon>Cephalothecales</taxon>
        <taxon>Cephalothecaceae</taxon>
        <taxon>Phialemonium</taxon>
    </lineage>
</organism>
<dbReference type="InterPro" id="IPR036291">
    <property type="entry name" value="NAD(P)-bd_dom_sf"/>
</dbReference>
<dbReference type="PANTHER" id="PTHR44169">
    <property type="entry name" value="NADPH-DEPENDENT 1-ACYLDIHYDROXYACETONE PHOSPHATE REDUCTASE"/>
    <property type="match status" value="1"/>
</dbReference>
<dbReference type="PROSITE" id="PS00061">
    <property type="entry name" value="ADH_SHORT"/>
    <property type="match status" value="1"/>
</dbReference>
<evidence type="ECO:0000256" key="1">
    <source>
        <dbReference type="ARBA" id="ARBA00006484"/>
    </source>
</evidence>
<accession>A0AAJ0FLK5</accession>
<protein>
    <recommendedName>
        <fullName evidence="5">Ketoreductase domain-containing protein</fullName>
    </recommendedName>
</protein>
<dbReference type="Pfam" id="PF00106">
    <property type="entry name" value="adh_short"/>
    <property type="match status" value="1"/>
</dbReference>
<dbReference type="GO" id="GO:0005811">
    <property type="term" value="C:lipid droplet"/>
    <property type="evidence" value="ECO:0007669"/>
    <property type="project" value="TreeGrafter"/>
</dbReference>
<dbReference type="AlphaFoldDB" id="A0AAJ0FLK5"/>
<evidence type="ECO:0000313" key="7">
    <source>
        <dbReference type="Proteomes" id="UP001244011"/>
    </source>
</evidence>
<comment type="caution">
    <text evidence="6">The sequence shown here is derived from an EMBL/GenBank/DDBJ whole genome shotgun (WGS) entry which is preliminary data.</text>
</comment>
<evidence type="ECO:0000256" key="3">
    <source>
        <dbReference type="ARBA" id="ARBA00023002"/>
    </source>
</evidence>
<dbReference type="SMART" id="SM00822">
    <property type="entry name" value="PKS_KR"/>
    <property type="match status" value="1"/>
</dbReference>
<reference evidence="6" key="1">
    <citation type="submission" date="2023-06" db="EMBL/GenBank/DDBJ databases">
        <title>Genome-scale phylogeny and comparative genomics of the fungal order Sordariales.</title>
        <authorList>
            <consortium name="Lawrence Berkeley National Laboratory"/>
            <person name="Hensen N."/>
            <person name="Bonometti L."/>
            <person name="Westerberg I."/>
            <person name="Brannstrom I.O."/>
            <person name="Guillou S."/>
            <person name="Cros-Aarteil S."/>
            <person name="Calhoun S."/>
            <person name="Haridas S."/>
            <person name="Kuo A."/>
            <person name="Mondo S."/>
            <person name="Pangilinan J."/>
            <person name="Riley R."/>
            <person name="Labutti K."/>
            <person name="Andreopoulos B."/>
            <person name="Lipzen A."/>
            <person name="Chen C."/>
            <person name="Yanf M."/>
            <person name="Daum C."/>
            <person name="Ng V."/>
            <person name="Clum A."/>
            <person name="Steindorff A."/>
            <person name="Ohm R."/>
            <person name="Martin F."/>
            <person name="Silar P."/>
            <person name="Natvig D."/>
            <person name="Lalanne C."/>
            <person name="Gautier V."/>
            <person name="Ament-Velasquez S.L."/>
            <person name="Kruys A."/>
            <person name="Hutchinson M.I."/>
            <person name="Powell A.J."/>
            <person name="Barry K."/>
            <person name="Miller A.N."/>
            <person name="Grigoriev I.V."/>
            <person name="Debuchy R."/>
            <person name="Gladieux P."/>
            <person name="Thoren M.H."/>
            <person name="Johannesson H."/>
        </authorList>
    </citation>
    <scope>NUCLEOTIDE SEQUENCE</scope>
    <source>
        <strain evidence="6">8032-3</strain>
    </source>
</reference>
<dbReference type="GeneID" id="85305563"/>